<dbReference type="PATRIC" id="fig|246787.4.peg.4912"/>
<dbReference type="SUPFAM" id="SSF46689">
    <property type="entry name" value="Homeodomain-like"/>
    <property type="match status" value="1"/>
</dbReference>
<dbReference type="PANTHER" id="PTHR43280">
    <property type="entry name" value="ARAC-FAMILY TRANSCRIPTIONAL REGULATOR"/>
    <property type="match status" value="1"/>
</dbReference>
<dbReference type="GO" id="GO:0003700">
    <property type="term" value="F:DNA-binding transcription factor activity"/>
    <property type="evidence" value="ECO:0007669"/>
    <property type="project" value="InterPro"/>
</dbReference>
<evidence type="ECO:0000256" key="1">
    <source>
        <dbReference type="ARBA" id="ARBA00023015"/>
    </source>
</evidence>
<keyword evidence="4" id="KW-0472">Membrane</keyword>
<evidence type="ECO:0000256" key="4">
    <source>
        <dbReference type="SAM" id="Phobius"/>
    </source>
</evidence>
<keyword evidence="4" id="KW-1133">Transmembrane helix</keyword>
<accession>A0A0P0GUA7</accession>
<keyword evidence="4" id="KW-0812">Transmembrane</keyword>
<dbReference type="AlphaFoldDB" id="A0A0P0GUA7"/>
<reference evidence="6 7" key="1">
    <citation type="journal article" date="2015" name="Science">
        <title>Genetic determinants of in vivo fitness and diet responsiveness in multiple human gut Bacteroides.</title>
        <authorList>
            <person name="Wu M."/>
            <person name="McNulty N.P."/>
            <person name="Rodionov D.A."/>
            <person name="Khoroshkin M.S."/>
            <person name="Griffin N.W."/>
            <person name="Cheng J."/>
            <person name="Latreille P."/>
            <person name="Kerstetter R.A."/>
            <person name="Terrapon N."/>
            <person name="Henrissat B."/>
            <person name="Osterman A.L."/>
            <person name="Gordon J.I."/>
        </authorList>
    </citation>
    <scope>NUCLEOTIDE SEQUENCE [LARGE SCALE GENOMIC DNA]</scope>
    <source>
        <strain evidence="6 7">WH2</strain>
    </source>
</reference>
<evidence type="ECO:0000256" key="2">
    <source>
        <dbReference type="ARBA" id="ARBA00023125"/>
    </source>
</evidence>
<keyword evidence="2 6" id="KW-0238">DNA-binding</keyword>
<dbReference type="PANTHER" id="PTHR43280:SF29">
    <property type="entry name" value="ARAC-FAMILY TRANSCRIPTIONAL REGULATOR"/>
    <property type="match status" value="1"/>
</dbReference>
<organism evidence="6 7">
    <name type="scientific">Bacteroides cellulosilyticus</name>
    <dbReference type="NCBI Taxonomy" id="246787"/>
    <lineage>
        <taxon>Bacteria</taxon>
        <taxon>Pseudomonadati</taxon>
        <taxon>Bacteroidota</taxon>
        <taxon>Bacteroidia</taxon>
        <taxon>Bacteroidales</taxon>
        <taxon>Bacteroidaceae</taxon>
        <taxon>Bacteroides</taxon>
    </lineage>
</organism>
<dbReference type="InterPro" id="IPR011990">
    <property type="entry name" value="TPR-like_helical_dom_sf"/>
</dbReference>
<dbReference type="KEGG" id="bcel:BcellWH2_04756"/>
<sequence length="632" mass="73957">MKNLYLFLFLFLCNACSNPNKQILDEELSKTPILSASFDSLLSEVRHLSPRDRIASMIKISYRNEEEIDGIQKQERLLMEILPLSSGKRRKEILFQLVTLYNNLDRFGIPGADLKGLKWIEMLETNHSLSQKEEWRVNEMKALLLNEVGNQDEFLPIWYKLLKQYRETDRSKDVGKCLLTIANHFVMLEDYDNALPLYKEAYQLALKHEFVDLEKASGIMLIKHLCGAGYYSESLEYYNKIRVNQEIAFNSSVQNEVIKSYIELNKSDSARLYLAERLLLEGGDKIFLNCMMAETYIPEEQEDSAFIFLDRAMESYKEKKKYYQGKDREVVLPSYFLSTCYLFADLLWKKGKVQQANQYYTFVEPLMKEVVRTPIQMEFQIKALTNFSSFCRETKQYEKALSLLARRDSVLQTYLEFKAKNDKKNYAERLKIQELKHELNESEDVNRINTHVAAICIFLLVISVAATFKSISMYRKLKKQGAVNYRLQGMIKKCDEGDVPESHSASMDQYELLFWQALHKVRDEQYFLKSDLTIETLADVLNTNRSYLSVSINRFCDKGFSVWLNNFRIQHAEQLMRENPSIALKDLPEQCGYATTGTFVRNFKRCHNMSPSEFMNKLLIEQTLPKVEKTFQ</sequence>
<dbReference type="SUPFAM" id="SSF48452">
    <property type="entry name" value="TPR-like"/>
    <property type="match status" value="1"/>
</dbReference>
<keyword evidence="1" id="KW-0805">Transcription regulation</keyword>
<dbReference type="Pfam" id="PF12833">
    <property type="entry name" value="HTH_18"/>
    <property type="match status" value="1"/>
</dbReference>
<name>A0A0P0GUA7_9BACE</name>
<dbReference type="GO" id="GO:0043565">
    <property type="term" value="F:sequence-specific DNA binding"/>
    <property type="evidence" value="ECO:0007669"/>
    <property type="project" value="InterPro"/>
</dbReference>
<feature type="transmembrane region" description="Helical" evidence="4">
    <location>
        <begin position="448"/>
        <end position="468"/>
    </location>
</feature>
<keyword evidence="3" id="KW-0804">Transcription</keyword>
<dbReference type="InterPro" id="IPR009057">
    <property type="entry name" value="Homeodomain-like_sf"/>
</dbReference>
<dbReference type="Gene3D" id="1.10.10.60">
    <property type="entry name" value="Homeodomain-like"/>
    <property type="match status" value="1"/>
</dbReference>
<gene>
    <name evidence="6" type="ORF">BcellWH2_04756</name>
</gene>
<evidence type="ECO:0000313" key="6">
    <source>
        <dbReference type="EMBL" id="ALJ61967.1"/>
    </source>
</evidence>
<dbReference type="Proteomes" id="UP000061809">
    <property type="component" value="Chromosome"/>
</dbReference>
<protein>
    <submittedName>
        <fullName evidence="6">DNA-binding transcriptional regulator ChbR</fullName>
    </submittedName>
</protein>
<dbReference type="PROSITE" id="PS01124">
    <property type="entry name" value="HTH_ARAC_FAMILY_2"/>
    <property type="match status" value="1"/>
</dbReference>
<evidence type="ECO:0000313" key="7">
    <source>
        <dbReference type="Proteomes" id="UP000061809"/>
    </source>
</evidence>
<evidence type="ECO:0000259" key="5">
    <source>
        <dbReference type="PROSITE" id="PS01124"/>
    </source>
</evidence>
<evidence type="ECO:0000256" key="3">
    <source>
        <dbReference type="ARBA" id="ARBA00023163"/>
    </source>
</evidence>
<feature type="domain" description="HTH araC/xylS-type" evidence="5">
    <location>
        <begin position="528"/>
        <end position="617"/>
    </location>
</feature>
<dbReference type="EMBL" id="CP012801">
    <property type="protein sequence ID" value="ALJ61967.1"/>
    <property type="molecule type" value="Genomic_DNA"/>
</dbReference>
<dbReference type="SMART" id="SM00342">
    <property type="entry name" value="HTH_ARAC"/>
    <property type="match status" value="1"/>
</dbReference>
<dbReference type="Gene3D" id="1.25.40.10">
    <property type="entry name" value="Tetratricopeptide repeat domain"/>
    <property type="match status" value="1"/>
</dbReference>
<proteinExistence type="predicted"/>
<dbReference type="InterPro" id="IPR018060">
    <property type="entry name" value="HTH_AraC"/>
</dbReference>